<feature type="domain" description="Reverse transcriptase zinc-binding" evidence="1">
    <location>
        <begin position="47"/>
        <end position="123"/>
    </location>
</feature>
<reference evidence="2" key="1">
    <citation type="submission" date="2023-04" db="EMBL/GenBank/DDBJ databases">
        <authorList>
            <person name="Vijverberg K."/>
            <person name="Xiong W."/>
            <person name="Schranz E."/>
        </authorList>
    </citation>
    <scope>NUCLEOTIDE SEQUENCE</scope>
</reference>
<keyword evidence="3" id="KW-1185">Reference proteome</keyword>
<protein>
    <recommendedName>
        <fullName evidence="1">Reverse transcriptase zinc-binding domain-containing protein</fullName>
    </recommendedName>
</protein>
<dbReference type="EMBL" id="OX465078">
    <property type="protein sequence ID" value="CAI9274000.1"/>
    <property type="molecule type" value="Genomic_DNA"/>
</dbReference>
<evidence type="ECO:0000259" key="1">
    <source>
        <dbReference type="Pfam" id="PF13966"/>
    </source>
</evidence>
<name>A0AA36DWH6_LACSI</name>
<dbReference type="Pfam" id="PF13966">
    <property type="entry name" value="zf-RVT"/>
    <property type="match status" value="1"/>
</dbReference>
<accession>A0AA36DWH6</accession>
<dbReference type="Proteomes" id="UP001177003">
    <property type="component" value="Chromosome 2"/>
</dbReference>
<evidence type="ECO:0000313" key="2">
    <source>
        <dbReference type="EMBL" id="CAI9274000.1"/>
    </source>
</evidence>
<organism evidence="2 3">
    <name type="scientific">Lactuca saligna</name>
    <name type="common">Willowleaf lettuce</name>
    <dbReference type="NCBI Taxonomy" id="75948"/>
    <lineage>
        <taxon>Eukaryota</taxon>
        <taxon>Viridiplantae</taxon>
        <taxon>Streptophyta</taxon>
        <taxon>Embryophyta</taxon>
        <taxon>Tracheophyta</taxon>
        <taxon>Spermatophyta</taxon>
        <taxon>Magnoliopsida</taxon>
        <taxon>eudicotyledons</taxon>
        <taxon>Gunneridae</taxon>
        <taxon>Pentapetalae</taxon>
        <taxon>asterids</taxon>
        <taxon>campanulids</taxon>
        <taxon>Asterales</taxon>
        <taxon>Asteraceae</taxon>
        <taxon>Cichorioideae</taxon>
        <taxon>Cichorieae</taxon>
        <taxon>Lactucinae</taxon>
        <taxon>Lactuca</taxon>
    </lineage>
</organism>
<evidence type="ECO:0000313" key="3">
    <source>
        <dbReference type="Proteomes" id="UP001177003"/>
    </source>
</evidence>
<gene>
    <name evidence="2" type="ORF">LSALG_LOCUS14115</name>
</gene>
<proteinExistence type="predicted"/>
<sequence length="200" mass="22955">MSKGLWAAIAQTFTKLAEVVVGLELDSWESNLALDDTLSISNTRQMIDDLTSHVTTVSTCWNKYILIKINVFMWRVLLNCIPTRINLSNHGIDIPCLFCPLCDNAMEDSNHVYLLCDIAVQVWNAIARWVDLTFRHLINIVELMSWVDTVPLSSKKRNVLEVIILSTIWILWWLKISVLFQASNFPKCLIMDLIVLNSFE</sequence>
<dbReference type="AlphaFoldDB" id="A0AA36DWH6"/>
<dbReference type="InterPro" id="IPR026960">
    <property type="entry name" value="RVT-Znf"/>
</dbReference>